<feature type="transmembrane region" description="Helical" evidence="11">
    <location>
        <begin position="2132"/>
        <end position="2152"/>
    </location>
</feature>
<dbReference type="GO" id="GO:0004386">
    <property type="term" value="F:helicase activity"/>
    <property type="evidence" value="ECO:0007669"/>
    <property type="project" value="UniProtKB-UniRule"/>
</dbReference>
<dbReference type="Gene3D" id="1.20.1250.20">
    <property type="entry name" value="MFS general substrate transporter like domains"/>
    <property type="match status" value="1"/>
</dbReference>
<feature type="region of interest" description="Disordered" evidence="10">
    <location>
        <begin position="1805"/>
        <end position="1829"/>
    </location>
</feature>
<evidence type="ECO:0000256" key="1">
    <source>
        <dbReference type="ARBA" id="ARBA00004141"/>
    </source>
</evidence>
<keyword evidence="7 11" id="KW-1133">Transmembrane helix</keyword>
<proteinExistence type="predicted"/>
<comment type="subcellular location">
    <subcellularLocation>
        <location evidence="1">Membrane</location>
        <topology evidence="1">Multi-pass membrane protein</topology>
    </subcellularLocation>
</comment>
<dbReference type="PROSITE" id="PS51198">
    <property type="entry name" value="UVRD_HELICASE_ATP_BIND"/>
    <property type="match status" value="1"/>
</dbReference>
<dbReference type="PANTHER" id="PTHR21529:SF4">
    <property type="entry name" value="TPR AND ANKYRIN REPEAT-CONTAINING PROTEIN 1"/>
    <property type="match status" value="1"/>
</dbReference>
<name>A0A4V1Q322_9AGAR</name>
<dbReference type="SUPFAM" id="SSF52540">
    <property type="entry name" value="P-loop containing nucleoside triphosphate hydrolases"/>
    <property type="match status" value="1"/>
</dbReference>
<feature type="transmembrane region" description="Helical" evidence="11">
    <location>
        <begin position="1954"/>
        <end position="1975"/>
    </location>
</feature>
<reference evidence="14 15" key="1">
    <citation type="submission" date="2019-01" db="EMBL/GenBank/DDBJ databases">
        <title>Draft genome sequence of Psathyrella aberdarensis IHI B618.</title>
        <authorList>
            <person name="Buettner E."/>
            <person name="Kellner H."/>
        </authorList>
    </citation>
    <scope>NUCLEOTIDE SEQUENCE [LARGE SCALE GENOMIC DNA]</scope>
    <source>
        <strain evidence="14 15">IHI B618</strain>
    </source>
</reference>
<keyword evidence="5 9" id="KW-0347">Helicase</keyword>
<feature type="transmembrane region" description="Helical" evidence="11">
    <location>
        <begin position="2173"/>
        <end position="2192"/>
    </location>
</feature>
<dbReference type="InterPro" id="IPR036259">
    <property type="entry name" value="MFS_trans_sf"/>
</dbReference>
<dbReference type="GO" id="GO:0005524">
    <property type="term" value="F:ATP binding"/>
    <property type="evidence" value="ECO:0007669"/>
    <property type="project" value="UniProtKB-UniRule"/>
</dbReference>
<keyword evidence="2 11" id="KW-0812">Transmembrane</keyword>
<feature type="transmembrane region" description="Helical" evidence="11">
    <location>
        <begin position="2231"/>
        <end position="2253"/>
    </location>
</feature>
<dbReference type="Pfam" id="PF07690">
    <property type="entry name" value="MFS_1"/>
    <property type="match status" value="1"/>
</dbReference>
<accession>A0A4V1Q322</accession>
<dbReference type="InterPro" id="IPR011990">
    <property type="entry name" value="TPR-like_helical_dom_sf"/>
</dbReference>
<dbReference type="PANTHER" id="PTHR21529">
    <property type="entry name" value="MAMMARY TURMOR VIRUS RECEPTOR HOMOLOG 1, 2 MTVR1, 2"/>
    <property type="match status" value="1"/>
</dbReference>
<dbReference type="CDD" id="cd17323">
    <property type="entry name" value="MFS_Tpo1_MDR_like"/>
    <property type="match status" value="1"/>
</dbReference>
<dbReference type="InterPro" id="IPR039904">
    <property type="entry name" value="TRANK1"/>
</dbReference>
<dbReference type="EMBL" id="SDEE01000374">
    <property type="protein sequence ID" value="RXW17078.1"/>
    <property type="molecule type" value="Genomic_DNA"/>
</dbReference>
<dbReference type="SUPFAM" id="SSF103473">
    <property type="entry name" value="MFS general substrate transporter"/>
    <property type="match status" value="1"/>
</dbReference>
<evidence type="ECO:0000256" key="11">
    <source>
        <dbReference type="SAM" id="Phobius"/>
    </source>
</evidence>
<keyword evidence="8 11" id="KW-0472">Membrane</keyword>
<feature type="binding site" evidence="9">
    <location>
        <begin position="319"/>
        <end position="326"/>
    </location>
    <ligand>
        <name>ATP</name>
        <dbReference type="ChEBI" id="CHEBI:30616"/>
    </ligand>
</feature>
<protein>
    <recommendedName>
        <fullName evidence="16">UvrD-like helicase ATP-binding domain-containing protein</fullName>
    </recommendedName>
</protein>
<evidence type="ECO:0008006" key="16">
    <source>
        <dbReference type="Google" id="ProtNLM"/>
    </source>
</evidence>
<feature type="transmembrane region" description="Helical" evidence="11">
    <location>
        <begin position="1893"/>
        <end position="1916"/>
    </location>
</feature>
<feature type="transmembrane region" description="Helical" evidence="11">
    <location>
        <begin position="1928"/>
        <end position="1948"/>
    </location>
</feature>
<evidence type="ECO:0000256" key="5">
    <source>
        <dbReference type="ARBA" id="ARBA00022806"/>
    </source>
</evidence>
<evidence type="ECO:0000256" key="7">
    <source>
        <dbReference type="ARBA" id="ARBA00022989"/>
    </source>
</evidence>
<dbReference type="OrthoDB" id="3156807at2759"/>
<evidence type="ECO:0000256" key="2">
    <source>
        <dbReference type="ARBA" id="ARBA00022692"/>
    </source>
</evidence>
<evidence type="ECO:0000313" key="14">
    <source>
        <dbReference type="EMBL" id="RXW17078.1"/>
    </source>
</evidence>
<feature type="transmembrane region" description="Helical" evidence="11">
    <location>
        <begin position="2015"/>
        <end position="2037"/>
    </location>
</feature>
<dbReference type="InterPro" id="IPR011701">
    <property type="entry name" value="MFS"/>
</dbReference>
<keyword evidence="4 9" id="KW-0378">Hydrolase</keyword>
<organism evidence="14 15">
    <name type="scientific">Candolleomyces aberdarensis</name>
    <dbReference type="NCBI Taxonomy" id="2316362"/>
    <lineage>
        <taxon>Eukaryota</taxon>
        <taxon>Fungi</taxon>
        <taxon>Dikarya</taxon>
        <taxon>Basidiomycota</taxon>
        <taxon>Agaricomycotina</taxon>
        <taxon>Agaricomycetes</taxon>
        <taxon>Agaricomycetidae</taxon>
        <taxon>Agaricales</taxon>
        <taxon>Agaricineae</taxon>
        <taxon>Psathyrellaceae</taxon>
        <taxon>Candolleomyces</taxon>
    </lineage>
</organism>
<dbReference type="InterPro" id="IPR014017">
    <property type="entry name" value="DNA_helicase_UvrD-like_C"/>
</dbReference>
<evidence type="ECO:0000259" key="12">
    <source>
        <dbReference type="PROSITE" id="PS50850"/>
    </source>
</evidence>
<feature type="domain" description="UvrD-like helicase ATP-binding" evidence="13">
    <location>
        <begin position="298"/>
        <end position="658"/>
    </location>
</feature>
<dbReference type="InterPro" id="IPR014016">
    <property type="entry name" value="UvrD-like_ATP-bd"/>
</dbReference>
<dbReference type="STRING" id="2316362.A0A4V1Q322"/>
<dbReference type="SUPFAM" id="SSF48452">
    <property type="entry name" value="TPR-like"/>
    <property type="match status" value="1"/>
</dbReference>
<feature type="transmembrane region" description="Helical" evidence="11">
    <location>
        <begin position="2268"/>
        <end position="2287"/>
    </location>
</feature>
<evidence type="ECO:0000259" key="13">
    <source>
        <dbReference type="PROSITE" id="PS51198"/>
    </source>
</evidence>
<dbReference type="Proteomes" id="UP000290288">
    <property type="component" value="Unassembled WGS sequence"/>
</dbReference>
<dbReference type="PROSITE" id="PS50850">
    <property type="entry name" value="MFS"/>
    <property type="match status" value="1"/>
</dbReference>
<dbReference type="Pfam" id="PF00580">
    <property type="entry name" value="UvrD-helicase"/>
    <property type="match status" value="1"/>
</dbReference>
<sequence length="2310" mass="260490">MKRRNNGLQEHDFARLNVTDPQTQEEADLNICSLMDILQRTLSEYFDLLQEPGICLTIQSMAIGSIPTIAGELEATNQRPANGSAPDSTTAAYPCIQPMTALSFESASGFGEWQISISSRANQDLRRARRSDGKFFKIVMKKIIELSNGHFSDDNQKRLNKPDVQFPLSLTFGKYQIDCIPEYDNNSERQAIRIFGIYTHAQIDKRFWDSMGYQLSKKGKTYRDRCTFRNRPIHKGDNVISPAIFPPPEKEVSENNIIPELPKEDLEEIHSLLVLDKFVPLSKELLKSIFVDLDIPHVFNVTPQEKEIIEHPHSCYVIGRSGTGKTTTMLFKMLGIERAYTQQSETSSVARPRQIFVTQSRVLATRVEEYFLKLLQSLAVAKKSKEELKEIAEKKDFQKEGDSMLYDVDDDVTWKACLPQKFSLLRDEHFPLFLTFERLCQLLEGDIENIEDNAGDNKKELVNYDIFVEQYWPRFPQDLTKNLDPALVFSEFLGVIKGSEQSLNHETRCLDLTAYRNLSHRAQHVFAKQRDRIYLLFQAYVKHKKQRGEYDIADRTHCILKAFDVTGVPGAKIDYLYVDEAQDNILIDAMLLRSLCRNPNGLFWAGDTAQTIAIGSSFVFNDLKAFLYRLEQRREQGERGVTQSELRTFQLAVNYRSHAGIVRCATAIVELITHFWPYAIDSLEPEQGIVDGAKPVFFSGWDTHTVQYEQFLSGDSDQIEFGARQCGYHSRYFLVMVLTGAGILVRDEAAKAELRKQVGDIGLILTLYESKGLEFDDVLLYKFFEDSTVDLSQWRVVLNLVEPPTEQSGNVPRFDEARHAGVCSELKFLYVAITRSRKNLWIIDCSDKAEPMKVAIRSVLTPPARLIFVQVLWDSKGYIESCVPGSHVPRLAVRSSQEEWATAGRSLFANRRYLQAMHAFERAGLPREAEISYTHHLREIARSIQPVDEEATSSKRDAFYSAAESFLDRARSSKGKARRVFFHNAAGCFEKAGNWGDNTEDYGEAARAYVAASEYAAAFRLYMKTEMFDEAIDVIRKHRHEVDNELANHVQDVARLFYFKNKELKKAKALFESVEEMLKYLGDNILLSECHVAVLAELRRYQEAAEVHLRAGRTVEAIDILLCDKENKELKRRANDYILQGLWETASFSQKIKDTDTGALRLLQLASKANKESILLSPTQKDELELFRGLLKSDDTSVFRQLAYRFLSRKETNQTVLCFDHYFNKFPSTLEITNADMVEILNDFRQYCHSFHGLISRLDPANKDTQKLFNFHQASVRNTYRIETKTWLYRRVKDATSMPQILEREDGCFVMSGNELRQKAALWQRLEHRIHNENSLCQRIPVFTPCLPFVMNSECRLVSCTRLHVDCQNLTQDWFNCQVRIHLLQILIYQVCLGIPTPKDSPRTIQDRRYWIHRLHETLRPPVDYLGSEASVMEAGSKVPEAAPGSRTIVKWLRDILGNRVLPFNRTLLTFLYEAASLLMRFDGNARNDLMKIPLLGVFAKQNLYYRSKGTVYVVPELYHCLRAADHSFVSAGTLFFQHIVDRRIKIDIGINALCHLAEFLAGSCILAHAQFNFHNVILPRGWILALLHQIAMRKPDIALLDRLLLSMQALLKDLIQGGEEAKYLLYEDHDIVESPGLKELFIHRICRAMALIGYNIPILSLREKIVKMLQILKTTQIHPSFRRFAMARGWGGIVGAVQISCTKSHLDEMVQLCSTEKSHLQGPPPEGIRRVFFKKPQNILLVLSTGLEGAQANPFIKGSSKLLEDAAAEIEQPAVVESHDLRNLQEKKDLALRLLQKYRQRTNNSLNLNDAHPPPLHNAPGHGESAFPADKEGEAIENIEDDWECDPENARNWPSAKKWTAVSIVSFYCFVSPLASSMMAPGIPELAIKYGITNSTVIALTLCIFLLSFAIAPLVLAPLSEMYGRTWVLHIGNLFTMGFSFGCAFAPNTGALIAFRFLSGLSGSAPVACGGGSVGDLFAEKDRASAMALFSLGPLIGPVAGPVAGGFITQAIGIKWVFIVIGITCGIASAVGIPLLRETYGPVIRLRRAKKVADYEKAAKGHPHLEASHGDKIKILWDNLARPIYILFRSAICFILSLYMAVMYGIFYLMFATFAEFFATTYGFKAGVGGLAYLGLGIGFLSATICGAKFADAIYQKLAARNGGVGTPEMRIPALFFGSWFVPIGLFWYGWSADAKLHWIMPIIGSGIFGFGMMTTFLPIQLYLVDSFEFAASAVAASALFRSLLGFAFPLFGKQMFDKLGLGPGNSLLGALAIVLGIPFPVFLWYKGAALRAANPLTAKGAQPSAPSS</sequence>
<evidence type="ECO:0000256" key="10">
    <source>
        <dbReference type="SAM" id="MobiDB-lite"/>
    </source>
</evidence>
<feature type="transmembrane region" description="Helical" evidence="11">
    <location>
        <begin position="2087"/>
        <end position="2112"/>
    </location>
</feature>
<evidence type="ECO:0000313" key="15">
    <source>
        <dbReference type="Proteomes" id="UP000290288"/>
    </source>
</evidence>
<evidence type="ECO:0000256" key="6">
    <source>
        <dbReference type="ARBA" id="ARBA00022840"/>
    </source>
</evidence>
<keyword evidence="3 9" id="KW-0547">Nucleotide-binding</keyword>
<dbReference type="GO" id="GO:0016020">
    <property type="term" value="C:membrane"/>
    <property type="evidence" value="ECO:0007669"/>
    <property type="project" value="UniProtKB-SubCell"/>
</dbReference>
<dbReference type="GO" id="GO:0016787">
    <property type="term" value="F:hydrolase activity"/>
    <property type="evidence" value="ECO:0007669"/>
    <property type="project" value="UniProtKB-UniRule"/>
</dbReference>
<evidence type="ECO:0000256" key="4">
    <source>
        <dbReference type="ARBA" id="ARBA00022801"/>
    </source>
</evidence>
<comment type="caution">
    <text evidence="14">The sequence shown here is derived from an EMBL/GenBank/DDBJ whole genome shotgun (WGS) entry which is preliminary data.</text>
</comment>
<evidence type="ECO:0000256" key="9">
    <source>
        <dbReference type="PROSITE-ProRule" id="PRU00560"/>
    </source>
</evidence>
<evidence type="ECO:0000256" key="8">
    <source>
        <dbReference type="ARBA" id="ARBA00023136"/>
    </source>
</evidence>
<feature type="transmembrane region" description="Helical" evidence="11">
    <location>
        <begin position="1987"/>
        <end position="2009"/>
    </location>
</feature>
<dbReference type="GO" id="GO:0022857">
    <property type="term" value="F:transmembrane transporter activity"/>
    <property type="evidence" value="ECO:0007669"/>
    <property type="project" value="InterPro"/>
</dbReference>
<feature type="transmembrane region" description="Helical" evidence="11">
    <location>
        <begin position="2198"/>
        <end position="2219"/>
    </location>
</feature>
<dbReference type="InterPro" id="IPR027417">
    <property type="entry name" value="P-loop_NTPase"/>
</dbReference>
<dbReference type="Pfam" id="PF13361">
    <property type="entry name" value="UvrD_C"/>
    <property type="match status" value="1"/>
</dbReference>
<feature type="domain" description="Major facilitator superfamily (MFS) profile" evidence="12">
    <location>
        <begin position="1862"/>
        <end position="2290"/>
    </location>
</feature>
<dbReference type="Gene3D" id="3.40.50.300">
    <property type="entry name" value="P-loop containing nucleotide triphosphate hydrolases"/>
    <property type="match status" value="2"/>
</dbReference>
<keyword evidence="6 9" id="KW-0067">ATP-binding</keyword>
<evidence type="ECO:0000256" key="3">
    <source>
        <dbReference type="ARBA" id="ARBA00022741"/>
    </source>
</evidence>
<keyword evidence="15" id="KW-1185">Reference proteome</keyword>
<dbReference type="InterPro" id="IPR020846">
    <property type="entry name" value="MFS_dom"/>
</dbReference>
<gene>
    <name evidence="14" type="ORF">EST38_g8773</name>
</gene>
<dbReference type="FunFam" id="1.20.1250.20:FF:000011">
    <property type="entry name" value="MFS multidrug transporter, putative"/>
    <property type="match status" value="1"/>
</dbReference>